<organism evidence="2 3">
    <name type="scientific">Georgfuchsia toluolica</name>
    <dbReference type="NCBI Taxonomy" id="424218"/>
    <lineage>
        <taxon>Bacteria</taxon>
        <taxon>Pseudomonadati</taxon>
        <taxon>Pseudomonadota</taxon>
        <taxon>Betaproteobacteria</taxon>
        <taxon>Nitrosomonadales</taxon>
        <taxon>Sterolibacteriaceae</taxon>
        <taxon>Georgfuchsia</taxon>
    </lineage>
</organism>
<keyword evidence="1" id="KW-1133">Transmembrane helix</keyword>
<keyword evidence="1" id="KW-0472">Membrane</keyword>
<dbReference type="RefSeq" id="WP_220635975.1">
    <property type="nucleotide sequence ID" value="NZ_CAJQUM010000001.1"/>
</dbReference>
<reference evidence="2" key="1">
    <citation type="submission" date="2021-04" db="EMBL/GenBank/DDBJ databases">
        <authorList>
            <person name="Hornung B."/>
        </authorList>
    </citation>
    <scope>NUCLEOTIDE SEQUENCE</scope>
    <source>
        <strain evidence="2">G5G6</strain>
    </source>
</reference>
<keyword evidence="1" id="KW-0812">Transmembrane</keyword>
<evidence type="ECO:0000256" key="1">
    <source>
        <dbReference type="SAM" id="Phobius"/>
    </source>
</evidence>
<keyword evidence="3" id="KW-1185">Reference proteome</keyword>
<proteinExistence type="predicted"/>
<sequence length="94" mass="10417">MMLAFLAVLMFSLVNGAWLLCRLQSRHHSAWAGLGQPSITLKSGAAPRLALVKYIWSLRFRELDDLLLSISCWMAIAAEFSLVVLFLLLVLGAV</sequence>
<accession>A0A916N2N0</accession>
<dbReference type="AlphaFoldDB" id="A0A916N2N0"/>
<feature type="transmembrane region" description="Helical" evidence="1">
    <location>
        <begin position="66"/>
        <end position="91"/>
    </location>
</feature>
<evidence type="ECO:0000313" key="2">
    <source>
        <dbReference type="EMBL" id="CAG4884094.1"/>
    </source>
</evidence>
<comment type="caution">
    <text evidence="2">The sequence shown here is derived from an EMBL/GenBank/DDBJ whole genome shotgun (WGS) entry which is preliminary data.</text>
</comment>
<gene>
    <name evidence="2" type="ORF">GTOL_11977</name>
</gene>
<name>A0A916N2N0_9PROT</name>
<dbReference type="Proteomes" id="UP000742786">
    <property type="component" value="Unassembled WGS sequence"/>
</dbReference>
<dbReference type="EMBL" id="CAJQUM010000001">
    <property type="protein sequence ID" value="CAG4884094.1"/>
    <property type="molecule type" value="Genomic_DNA"/>
</dbReference>
<protein>
    <submittedName>
        <fullName evidence="2">Uncharacterized protein</fullName>
    </submittedName>
</protein>
<evidence type="ECO:0000313" key="3">
    <source>
        <dbReference type="Proteomes" id="UP000742786"/>
    </source>
</evidence>